<keyword evidence="4" id="KW-1185">Reference proteome</keyword>
<protein>
    <recommendedName>
        <fullName evidence="2">PepSY domain-containing protein</fullName>
    </recommendedName>
</protein>
<dbReference type="KEGG" id="anp:FK178_15325"/>
<dbReference type="AlphaFoldDB" id="A0A5B8YQL4"/>
<proteinExistence type="predicted"/>
<dbReference type="Proteomes" id="UP000321954">
    <property type="component" value="Chromosome"/>
</dbReference>
<reference evidence="3 4" key="1">
    <citation type="submission" date="2019-08" db="EMBL/GenBank/DDBJ databases">
        <title>Antarcticibacterium arcticum sp. nov., a bacterium isolated from marine sediment of the Canadian Beaufort Sea.</title>
        <authorList>
            <person name="Lee Y.M."/>
            <person name="Baek K."/>
            <person name="Lee D.-H."/>
            <person name="Shin S.C."/>
            <person name="Jin Y.K."/>
            <person name="Park Y."/>
        </authorList>
    </citation>
    <scope>NUCLEOTIDE SEQUENCE [LARGE SCALE GENOMIC DNA]</scope>
    <source>
        <strain evidence="3 4">PAMC 28998</strain>
    </source>
</reference>
<evidence type="ECO:0000256" key="1">
    <source>
        <dbReference type="SAM" id="Phobius"/>
    </source>
</evidence>
<accession>A0A5B8YQL4</accession>
<dbReference type="InterPro" id="IPR005625">
    <property type="entry name" value="PepSY-ass_TM"/>
</dbReference>
<feature type="domain" description="PepSY" evidence="2">
    <location>
        <begin position="106"/>
        <end position="170"/>
    </location>
</feature>
<organism evidence="3 4">
    <name type="scientific">Antarcticibacterium arcticum</name>
    <dbReference type="NCBI Taxonomy" id="2585771"/>
    <lineage>
        <taxon>Bacteria</taxon>
        <taxon>Pseudomonadati</taxon>
        <taxon>Bacteroidota</taxon>
        <taxon>Flavobacteriia</taxon>
        <taxon>Flavobacteriales</taxon>
        <taxon>Flavobacteriaceae</taxon>
        <taxon>Antarcticibacterium</taxon>
    </lineage>
</organism>
<sequence length="243" mass="28196">MVKRQTALKLRQAHRYLGLFLGIQFIMWTVSGLYFSWTDIDEIHGDHYMKMGMAHTGFSGLQSPSELNPDSEIHSVELKEIAGEPYYWINHSTLQNAKTGEIKNEISKEDAIAVANQHMIDGLKVEKIEKITSTGNHHEYRSGPLPAYVISYDTPENIKAYINVNTGDFQSLRHRDWRWFDFLWMTHTMDYEGRDDFNNIILRVFSLLGLITVLSGFVLWYISSPTVRKVIDPKKKKKKKTRV</sequence>
<evidence type="ECO:0000313" key="3">
    <source>
        <dbReference type="EMBL" id="QED39003.1"/>
    </source>
</evidence>
<feature type="transmembrane region" description="Helical" evidence="1">
    <location>
        <begin position="16"/>
        <end position="37"/>
    </location>
</feature>
<dbReference type="EMBL" id="CP042476">
    <property type="protein sequence ID" value="QED39003.1"/>
    <property type="molecule type" value="Genomic_DNA"/>
</dbReference>
<evidence type="ECO:0000259" key="2">
    <source>
        <dbReference type="Pfam" id="PF03413"/>
    </source>
</evidence>
<dbReference type="Pfam" id="PF03929">
    <property type="entry name" value="PepSY_TM"/>
    <property type="match status" value="1"/>
</dbReference>
<keyword evidence="1" id="KW-1133">Transmembrane helix</keyword>
<dbReference type="RefSeq" id="WP_146837279.1">
    <property type="nucleotide sequence ID" value="NZ_CP042476.1"/>
</dbReference>
<keyword evidence="1" id="KW-0812">Transmembrane</keyword>
<name>A0A5B8YQL4_9FLAO</name>
<evidence type="ECO:0000313" key="4">
    <source>
        <dbReference type="Proteomes" id="UP000321954"/>
    </source>
</evidence>
<keyword evidence="1" id="KW-0472">Membrane</keyword>
<dbReference type="Pfam" id="PF03413">
    <property type="entry name" value="PepSY"/>
    <property type="match status" value="1"/>
</dbReference>
<dbReference type="InterPro" id="IPR025711">
    <property type="entry name" value="PepSY"/>
</dbReference>
<gene>
    <name evidence="3" type="ORF">FK178_15325</name>
</gene>
<feature type="transmembrane region" description="Helical" evidence="1">
    <location>
        <begin position="200"/>
        <end position="222"/>
    </location>
</feature>
<dbReference type="OrthoDB" id="9806195at2"/>